<evidence type="ECO:0000256" key="1">
    <source>
        <dbReference type="ARBA" id="ARBA00004141"/>
    </source>
</evidence>
<dbReference type="InterPro" id="IPR053956">
    <property type="entry name" value="NPC1_MLD"/>
</dbReference>
<evidence type="ECO:0000256" key="2">
    <source>
        <dbReference type="ARBA" id="ARBA00022692"/>
    </source>
</evidence>
<dbReference type="GO" id="GO:0015918">
    <property type="term" value="P:sterol transport"/>
    <property type="evidence" value="ECO:0007669"/>
    <property type="project" value="TreeGrafter"/>
</dbReference>
<dbReference type="AlphaFoldDB" id="A0AAD5LW63"/>
<evidence type="ECO:0008006" key="10">
    <source>
        <dbReference type="Google" id="ProtNLM"/>
    </source>
</evidence>
<comment type="caution">
    <text evidence="8">The sequence shown here is derived from an EMBL/GenBank/DDBJ whole genome shotgun (WGS) entry which is preliminary data.</text>
</comment>
<dbReference type="PANTHER" id="PTHR45727">
    <property type="entry name" value="NPC INTRACELLULAR CHOLESTEROL TRANSPORTER 1"/>
    <property type="match status" value="1"/>
</dbReference>
<name>A0AAD5LW63_PARTN</name>
<keyword evidence="9" id="KW-1185">Reference proteome</keyword>
<feature type="domain" description="Niemann-Pick C1 N-terminal" evidence="6">
    <location>
        <begin position="40"/>
        <end position="291"/>
    </location>
</feature>
<comment type="subcellular location">
    <subcellularLocation>
        <location evidence="1">Membrane</location>
        <topology evidence="1">Multi-pass membrane protein</topology>
    </subcellularLocation>
</comment>
<keyword evidence="2 5" id="KW-0812">Transmembrane</keyword>
<dbReference type="GO" id="GO:0030299">
    <property type="term" value="P:intestinal cholesterol absorption"/>
    <property type="evidence" value="ECO:0007669"/>
    <property type="project" value="TreeGrafter"/>
</dbReference>
<keyword evidence="4 5" id="KW-0472">Membrane</keyword>
<gene>
    <name evidence="8" type="ORF">KIN20_002691</name>
</gene>
<dbReference type="GO" id="GO:0015485">
    <property type="term" value="F:cholesterol binding"/>
    <property type="evidence" value="ECO:0007669"/>
    <property type="project" value="TreeGrafter"/>
</dbReference>
<dbReference type="GO" id="GO:0042632">
    <property type="term" value="P:cholesterol homeostasis"/>
    <property type="evidence" value="ECO:0007669"/>
    <property type="project" value="TreeGrafter"/>
</dbReference>
<evidence type="ECO:0000256" key="3">
    <source>
        <dbReference type="ARBA" id="ARBA00022989"/>
    </source>
</evidence>
<keyword evidence="3 5" id="KW-1133">Transmembrane helix</keyword>
<protein>
    <recommendedName>
        <fullName evidence="10">Niemann-Pick C1 N-terminal domain-containing protein</fullName>
    </recommendedName>
</protein>
<evidence type="ECO:0000259" key="7">
    <source>
        <dbReference type="Pfam" id="PF22314"/>
    </source>
</evidence>
<accession>A0AAD5LW63</accession>
<proteinExistence type="predicted"/>
<organism evidence="8 9">
    <name type="scientific">Parelaphostrongylus tenuis</name>
    <name type="common">Meningeal worm</name>
    <dbReference type="NCBI Taxonomy" id="148309"/>
    <lineage>
        <taxon>Eukaryota</taxon>
        <taxon>Metazoa</taxon>
        <taxon>Ecdysozoa</taxon>
        <taxon>Nematoda</taxon>
        <taxon>Chromadorea</taxon>
        <taxon>Rhabditida</taxon>
        <taxon>Rhabditina</taxon>
        <taxon>Rhabditomorpha</taxon>
        <taxon>Strongyloidea</taxon>
        <taxon>Metastrongylidae</taxon>
        <taxon>Parelaphostrongylus</taxon>
    </lineage>
</organism>
<dbReference type="InterPro" id="IPR032190">
    <property type="entry name" value="NPC1_N"/>
</dbReference>
<evidence type="ECO:0000256" key="4">
    <source>
        <dbReference type="ARBA" id="ARBA00023136"/>
    </source>
</evidence>
<feature type="domain" description="NPC1 middle luminal" evidence="7">
    <location>
        <begin position="411"/>
        <end position="569"/>
    </location>
</feature>
<feature type="transmembrane region" description="Helical" evidence="5">
    <location>
        <begin position="295"/>
        <end position="318"/>
    </location>
</feature>
<dbReference type="Pfam" id="PF22314">
    <property type="entry name" value="NPC1_MLD"/>
    <property type="match status" value="1"/>
</dbReference>
<evidence type="ECO:0000313" key="9">
    <source>
        <dbReference type="Proteomes" id="UP001196413"/>
    </source>
</evidence>
<sequence length="630" mass="71960">MTTTTTTGLREWWWLIVRIVMFDLLLTATTTRWSSMVLADCVMYDVCHVEQSSPMNCRTTNHSVEPRPWNSLSKDAAEKLEYTCPYLLEGNDGLCCSSAQVLAMSKQLRQAASLLERCPSCFDNFQKMWCEFTCSPRQHKFLMILQEVDVPENNVSFVNKVRYNISKEFTDSLYNSCKDVTMTGSSTKAIRLMCGSLKKDEECTIGNWLKFMGTQNHRIGTPLGIEFNIIDGKEAANAGSDYFMTLPTTPCHMSPRYGRPKCSKQDCTSVQVVDLFLKDEGTKEVCQVLGMGCKVFLLFVSLFIFAGVLIFMGFLHLFHSTSTSDSQSDRVDYKSVSTNIGRIRTVGAWIDDQLKYNSEMYGRFAVQHASFVFLFGSFIAMISISGNVFLKFTNNPLEMWSSANSLARQEKQIFEHSFGPFYRVEQIIMYPKSLERVIDGPHGIKMGAVFGKSFIREAFVILSRILGISATMSDGRRVTLDDVCFRPMGHDYDCLIFSPTNYFQQNVSLLNISVDVIVSPSSKTESDDLDYYAEEELIKPEKEKIETRNYLDHIYDCIQNPYNIETSHQHELLGNFWWSDISGARFWRYLGECDYRVHGAYHQYPTQRKIVESQEGNGMGASIHRSHDRL</sequence>
<dbReference type="Pfam" id="PF16414">
    <property type="entry name" value="NPC1_N"/>
    <property type="match status" value="1"/>
</dbReference>
<dbReference type="EMBL" id="JAHQIW010000349">
    <property type="protein sequence ID" value="KAJ1347595.1"/>
    <property type="molecule type" value="Genomic_DNA"/>
</dbReference>
<reference evidence="8" key="1">
    <citation type="submission" date="2021-06" db="EMBL/GenBank/DDBJ databases">
        <title>Parelaphostrongylus tenuis whole genome reference sequence.</title>
        <authorList>
            <person name="Garwood T.J."/>
            <person name="Larsen P.A."/>
            <person name="Fountain-Jones N.M."/>
            <person name="Garbe J.R."/>
            <person name="Macchietto M.G."/>
            <person name="Kania S.A."/>
            <person name="Gerhold R.W."/>
            <person name="Richards J.E."/>
            <person name="Wolf T.M."/>
        </authorList>
    </citation>
    <scope>NUCLEOTIDE SEQUENCE</scope>
    <source>
        <strain evidence="8">MNPRO001-30</strain>
        <tissue evidence="8">Meninges</tissue>
    </source>
</reference>
<dbReference type="Proteomes" id="UP001196413">
    <property type="component" value="Unassembled WGS sequence"/>
</dbReference>
<evidence type="ECO:0000256" key="5">
    <source>
        <dbReference type="SAM" id="Phobius"/>
    </source>
</evidence>
<feature type="transmembrane region" description="Helical" evidence="5">
    <location>
        <begin position="369"/>
        <end position="390"/>
    </location>
</feature>
<evidence type="ECO:0000313" key="8">
    <source>
        <dbReference type="EMBL" id="KAJ1347595.1"/>
    </source>
</evidence>
<evidence type="ECO:0000259" key="6">
    <source>
        <dbReference type="Pfam" id="PF16414"/>
    </source>
</evidence>
<dbReference type="GO" id="GO:0005886">
    <property type="term" value="C:plasma membrane"/>
    <property type="evidence" value="ECO:0007669"/>
    <property type="project" value="TreeGrafter"/>
</dbReference>
<dbReference type="PANTHER" id="PTHR45727:SF2">
    <property type="entry name" value="NPC INTRACELLULAR CHOLESTEROL TRANSPORTER 1"/>
    <property type="match status" value="1"/>
</dbReference>